<keyword evidence="5" id="KW-1185">Reference proteome</keyword>
<dbReference type="AlphaFoldDB" id="A0AAV9V091"/>
<evidence type="ECO:0000313" key="5">
    <source>
        <dbReference type="Proteomes" id="UP001375240"/>
    </source>
</evidence>
<reference evidence="4 5" key="1">
    <citation type="submission" date="2019-10" db="EMBL/GenBank/DDBJ databases">
        <authorList>
            <person name="Palmer J.M."/>
        </authorList>
    </citation>
    <scope>NUCLEOTIDE SEQUENCE [LARGE SCALE GENOMIC DNA]</scope>
    <source>
        <strain evidence="4 5">TWF696</strain>
    </source>
</reference>
<evidence type="ECO:0000313" key="4">
    <source>
        <dbReference type="EMBL" id="KAK6352864.1"/>
    </source>
</evidence>
<protein>
    <submittedName>
        <fullName evidence="4">Uncharacterized protein</fullName>
    </submittedName>
</protein>
<gene>
    <name evidence="4" type="ORF">TWF696_004864</name>
</gene>
<dbReference type="Gene3D" id="2.60.40.10">
    <property type="entry name" value="Immunoglobulins"/>
    <property type="match status" value="1"/>
</dbReference>
<dbReference type="Proteomes" id="UP001375240">
    <property type="component" value="Unassembled WGS sequence"/>
</dbReference>
<feature type="domain" description="VWA7 N-terminal" evidence="3">
    <location>
        <begin position="62"/>
        <end position="276"/>
    </location>
</feature>
<dbReference type="PANTHER" id="PTHR14905">
    <property type="entry name" value="NG37"/>
    <property type="match status" value="1"/>
</dbReference>
<dbReference type="PANTHER" id="PTHR14905:SF7">
    <property type="entry name" value="VON WILLEBRAND FACTOR A DOMAIN-CONTAINING PROTEIN 7"/>
    <property type="match status" value="1"/>
</dbReference>
<feature type="signal peptide" evidence="1">
    <location>
        <begin position="1"/>
        <end position="23"/>
    </location>
</feature>
<feature type="domain" description="Hemicentin/VWA7 galactose-binding" evidence="2">
    <location>
        <begin position="433"/>
        <end position="520"/>
    </location>
</feature>
<evidence type="ECO:0000256" key="1">
    <source>
        <dbReference type="SAM" id="SignalP"/>
    </source>
</evidence>
<dbReference type="InterPro" id="IPR056475">
    <property type="entry name" value="GBD_Hemicentin/VWA7"/>
</dbReference>
<dbReference type="InterPro" id="IPR013783">
    <property type="entry name" value="Ig-like_fold"/>
</dbReference>
<organism evidence="4 5">
    <name type="scientific">Orbilia brochopaga</name>
    <dbReference type="NCBI Taxonomy" id="3140254"/>
    <lineage>
        <taxon>Eukaryota</taxon>
        <taxon>Fungi</taxon>
        <taxon>Dikarya</taxon>
        <taxon>Ascomycota</taxon>
        <taxon>Pezizomycotina</taxon>
        <taxon>Orbiliomycetes</taxon>
        <taxon>Orbiliales</taxon>
        <taxon>Orbiliaceae</taxon>
        <taxon>Orbilia</taxon>
    </lineage>
</organism>
<dbReference type="Pfam" id="PF25107">
    <property type="entry name" value="VWA7_N"/>
    <property type="match status" value="1"/>
</dbReference>
<sequence>MRGFTVVALHLLFYLAILQHASSFIPTDTKAAFGFFGISHETQTKNAIKVIWEGYFGKGSATIPSAAMTRALKEIAGANAFVDEDQINGELHFDGESFILGQQRLIDLGNWTVQAVRRNDSIAARKLLGQALHTVQDFYSHSNYLEMLLSTGAKKLVPHPGLGVEGTMFYPLGPTVNTCNPCENALQCGEGCEKNLLPAGLTSGYYGGEPAFKKPTKYKCSHGGLLDTSSLLFGSPVLYAGQGINKDSKSCKFSPHVDYHEQAANLAIIASRQYIIGVVTSKITMNQRALLFGNDLGLNSLWNDYPQWWDLVDDFIRLHKREDPSVFYRRAPMLHNAWHTFVAAKNVHEHGIALVRAMTRDKLHPIQFVKRDAEENATGTDYLGWSEVAAETGGHVIKVSEDEDIEKAADFLKMLSNPDLAEVLSVGGAAQKDDVVNYTFPIDSTLESLLFSTSGVSSFELFSPDGSRYPLDPSMNKNIRVRELSDNIALNISILVPPAGTYTVSLKCSGDYTLSISGKSDLFLVGFRFTEMRGRPGHEGAFPIFGSPVTGQSSLAEAWMHGNFSKGAFEFRAKQNKFIAEQSSIKIDSELSHHGTRFEGQSSSIPADDFMVYMKGVNDQGEEFQRALLHMISPSHVKLDLPKAEAAMLEAGKTVTIPVTVVNTGGVDDSFEIFAVDEKDVVTDVSKDKINLKAGETGTFDLTMEPAQDAVVGSNHILVSVKGTKTRGNKAVVRAVIHPPRREILESEITQRYYANETEQLIKDMIAKEEQGKLRLRSEDFIWRDGAFAGY</sequence>
<dbReference type="InterPro" id="IPR052577">
    <property type="entry name" value="VWA7"/>
</dbReference>
<name>A0AAV9V091_9PEZI</name>
<dbReference type="InterPro" id="IPR056862">
    <property type="entry name" value="VWA7_N"/>
</dbReference>
<comment type="caution">
    <text evidence="4">The sequence shown here is derived from an EMBL/GenBank/DDBJ whole genome shotgun (WGS) entry which is preliminary data.</text>
</comment>
<evidence type="ECO:0000259" key="2">
    <source>
        <dbReference type="Pfam" id="PF23560"/>
    </source>
</evidence>
<keyword evidence="1" id="KW-0732">Signal</keyword>
<feature type="chain" id="PRO_5043552869" evidence="1">
    <location>
        <begin position="24"/>
        <end position="791"/>
    </location>
</feature>
<evidence type="ECO:0000259" key="3">
    <source>
        <dbReference type="Pfam" id="PF25107"/>
    </source>
</evidence>
<dbReference type="EMBL" id="JAVHNQ010000003">
    <property type="protein sequence ID" value="KAK6352864.1"/>
    <property type="molecule type" value="Genomic_DNA"/>
</dbReference>
<accession>A0AAV9V091</accession>
<proteinExistence type="predicted"/>
<dbReference type="Pfam" id="PF23560">
    <property type="entry name" value="GBD_Hemicentin"/>
    <property type="match status" value="1"/>
</dbReference>